<protein>
    <submittedName>
        <fullName evidence="1">Uncharacterized protein</fullName>
    </submittedName>
</protein>
<evidence type="ECO:0000313" key="2">
    <source>
        <dbReference type="Proteomes" id="UP000664132"/>
    </source>
</evidence>
<dbReference type="EMBL" id="JAFJYH010000138">
    <property type="protein sequence ID" value="KAG4418051.1"/>
    <property type="molecule type" value="Genomic_DNA"/>
</dbReference>
<gene>
    <name evidence="1" type="ORF">IFR04_008788</name>
</gene>
<sequence length="202" mass="23034">MIDISKSSKLAQHVRSICIGKEAIRPLYLPPYAFVYSLQPKYFDDPQKFFHDGRDVFATSVEINYEQYQSFLRKGAFSAYSTRLEAINSSTKTFHVYKQEGDMLFSNLSYQLCEQDIEDMKMVLTNLDKLSSVYIRQPESGSWGAISRLVMHPEDHFNSISGGTFDDRRLAVLLRAATLVGKLNLTKLVVEEPRDCQDAGLL</sequence>
<evidence type="ECO:0000313" key="1">
    <source>
        <dbReference type="EMBL" id="KAG4418051.1"/>
    </source>
</evidence>
<reference evidence="1" key="1">
    <citation type="submission" date="2021-02" db="EMBL/GenBank/DDBJ databases">
        <title>Genome sequence Cadophora malorum strain M34.</title>
        <authorList>
            <person name="Stefanovic E."/>
            <person name="Vu D."/>
            <person name="Scully C."/>
            <person name="Dijksterhuis J."/>
            <person name="Roader J."/>
            <person name="Houbraken J."/>
        </authorList>
    </citation>
    <scope>NUCLEOTIDE SEQUENCE</scope>
    <source>
        <strain evidence="1">M34</strain>
    </source>
</reference>
<name>A0A8H7TEM2_9HELO</name>
<dbReference type="Proteomes" id="UP000664132">
    <property type="component" value="Unassembled WGS sequence"/>
</dbReference>
<dbReference type="AlphaFoldDB" id="A0A8H7TEM2"/>
<proteinExistence type="predicted"/>
<accession>A0A8H7TEM2</accession>
<organism evidence="1 2">
    <name type="scientific">Cadophora malorum</name>
    <dbReference type="NCBI Taxonomy" id="108018"/>
    <lineage>
        <taxon>Eukaryota</taxon>
        <taxon>Fungi</taxon>
        <taxon>Dikarya</taxon>
        <taxon>Ascomycota</taxon>
        <taxon>Pezizomycotina</taxon>
        <taxon>Leotiomycetes</taxon>
        <taxon>Helotiales</taxon>
        <taxon>Ploettnerulaceae</taxon>
        <taxon>Cadophora</taxon>
    </lineage>
</organism>
<keyword evidence="2" id="KW-1185">Reference proteome</keyword>
<comment type="caution">
    <text evidence="1">The sequence shown here is derived from an EMBL/GenBank/DDBJ whole genome shotgun (WGS) entry which is preliminary data.</text>
</comment>